<dbReference type="SUPFAM" id="SSF53098">
    <property type="entry name" value="Ribonuclease H-like"/>
    <property type="match status" value="1"/>
</dbReference>
<dbReference type="EMBL" id="MU157853">
    <property type="protein sequence ID" value="KAF9528396.1"/>
    <property type="molecule type" value="Genomic_DNA"/>
</dbReference>
<dbReference type="GO" id="GO:0006139">
    <property type="term" value="P:nucleobase-containing compound metabolic process"/>
    <property type="evidence" value="ECO:0007669"/>
    <property type="project" value="InterPro"/>
</dbReference>
<dbReference type="Pfam" id="PF01612">
    <property type="entry name" value="DNA_pol_A_exo1"/>
    <property type="match status" value="1"/>
</dbReference>
<dbReference type="InterPro" id="IPR012337">
    <property type="entry name" value="RNaseH-like_sf"/>
</dbReference>
<comment type="caution">
    <text evidence="2">The sequence shown here is derived from an EMBL/GenBank/DDBJ whole genome shotgun (WGS) entry which is preliminary data.</text>
</comment>
<sequence>MSLLHSDQVSQASHNLNDINAHLVDNETLLNYCLRALSAPGVTQLAIDLEGVSLSRNGKLSLIQVMTDLAQNTVWVVDVTVLGNFAFEYVGQSGWSLRTILENRDTVKMLFDVRNDSDSLYNLYGITLANVYDLQLLEIAVRRSNDLNAVIVSGLSSTITQYLNPDRDWKRVKDEGNTLFKASGNQELVEIRPLDPRIIQYAVQDVTLLFQLAGKLERALGDIGKNWVKRVFKASSKRVKQALKPLPQYSNPKKAKKAKIFAPMF</sequence>
<dbReference type="PANTHER" id="PTHR43040">
    <property type="entry name" value="RIBONUCLEASE D"/>
    <property type="match status" value="1"/>
</dbReference>
<name>A0A9P6EFZ6_9AGAR</name>
<evidence type="ECO:0000313" key="2">
    <source>
        <dbReference type="EMBL" id="KAF9528396.1"/>
    </source>
</evidence>
<reference evidence="2" key="1">
    <citation type="submission" date="2020-11" db="EMBL/GenBank/DDBJ databases">
        <authorList>
            <consortium name="DOE Joint Genome Institute"/>
            <person name="Ahrendt S."/>
            <person name="Riley R."/>
            <person name="Andreopoulos W."/>
            <person name="Labutti K."/>
            <person name="Pangilinan J."/>
            <person name="Ruiz-Duenas F.J."/>
            <person name="Barrasa J.M."/>
            <person name="Sanchez-Garcia M."/>
            <person name="Camarero S."/>
            <person name="Miyauchi S."/>
            <person name="Serrano A."/>
            <person name="Linde D."/>
            <person name="Babiker R."/>
            <person name="Drula E."/>
            <person name="Ayuso-Fernandez I."/>
            <person name="Pacheco R."/>
            <person name="Padilla G."/>
            <person name="Ferreira P."/>
            <person name="Barriuso J."/>
            <person name="Kellner H."/>
            <person name="Castanera R."/>
            <person name="Alfaro M."/>
            <person name="Ramirez L."/>
            <person name="Pisabarro A.G."/>
            <person name="Kuo A."/>
            <person name="Tritt A."/>
            <person name="Lipzen A."/>
            <person name="He G."/>
            <person name="Yan M."/>
            <person name="Ng V."/>
            <person name="Cullen D."/>
            <person name="Martin F."/>
            <person name="Rosso M.-N."/>
            <person name="Henrissat B."/>
            <person name="Hibbett D."/>
            <person name="Martinez A.T."/>
            <person name="Grigoriev I.V."/>
        </authorList>
    </citation>
    <scope>NUCLEOTIDE SEQUENCE</scope>
    <source>
        <strain evidence="2">CBS 506.95</strain>
    </source>
</reference>
<evidence type="ECO:0000313" key="3">
    <source>
        <dbReference type="Proteomes" id="UP000807306"/>
    </source>
</evidence>
<proteinExistence type="predicted"/>
<dbReference type="Gene3D" id="3.30.420.10">
    <property type="entry name" value="Ribonuclease H-like superfamily/Ribonuclease H"/>
    <property type="match status" value="1"/>
</dbReference>
<dbReference type="InterPro" id="IPR002562">
    <property type="entry name" value="3'-5'_exonuclease_dom"/>
</dbReference>
<dbReference type="AlphaFoldDB" id="A0A9P6EFZ6"/>
<dbReference type="OrthoDB" id="26838at2759"/>
<dbReference type="Proteomes" id="UP000807306">
    <property type="component" value="Unassembled WGS sequence"/>
</dbReference>
<organism evidence="2 3">
    <name type="scientific">Crepidotus variabilis</name>
    <dbReference type="NCBI Taxonomy" id="179855"/>
    <lineage>
        <taxon>Eukaryota</taxon>
        <taxon>Fungi</taxon>
        <taxon>Dikarya</taxon>
        <taxon>Basidiomycota</taxon>
        <taxon>Agaricomycotina</taxon>
        <taxon>Agaricomycetes</taxon>
        <taxon>Agaricomycetidae</taxon>
        <taxon>Agaricales</taxon>
        <taxon>Agaricineae</taxon>
        <taxon>Crepidotaceae</taxon>
        <taxon>Crepidotus</taxon>
    </lineage>
</organism>
<gene>
    <name evidence="2" type="ORF">CPB83DRAFT_854530</name>
</gene>
<dbReference type="GO" id="GO:0008408">
    <property type="term" value="F:3'-5' exonuclease activity"/>
    <property type="evidence" value="ECO:0007669"/>
    <property type="project" value="InterPro"/>
</dbReference>
<evidence type="ECO:0000259" key="1">
    <source>
        <dbReference type="Pfam" id="PF01612"/>
    </source>
</evidence>
<protein>
    <submittedName>
        <fullName evidence="2">Ribonuclease H-like domain-containing protein</fullName>
    </submittedName>
</protein>
<keyword evidence="3" id="KW-1185">Reference proteome</keyword>
<feature type="domain" description="3'-5' exonuclease" evidence="1">
    <location>
        <begin position="24"/>
        <end position="220"/>
    </location>
</feature>
<dbReference type="GO" id="GO:0003676">
    <property type="term" value="F:nucleic acid binding"/>
    <property type="evidence" value="ECO:0007669"/>
    <property type="project" value="InterPro"/>
</dbReference>
<dbReference type="PANTHER" id="PTHR43040:SF1">
    <property type="entry name" value="RIBONUCLEASE D"/>
    <property type="match status" value="1"/>
</dbReference>
<dbReference type="InterPro" id="IPR036397">
    <property type="entry name" value="RNaseH_sf"/>
</dbReference>
<accession>A0A9P6EFZ6</accession>